<proteinExistence type="predicted"/>
<sequence>MKDTKEQRIKIFVCAIPGQCENFPTFGRMEERSGQLNESYEHCLVKERFGATNFAADGGNLPDRGDVDDELMLEVSHEVIVNSDDSGEEVEPDQLPHQAVSEEAVGPNGSLFSDDHIQYTYAVASDHTYCKVISNRPMEIVSDEPKEDLSIQPVDSSSKTYGEPYDLDLNDCLFQGIAEIVPCPSLDEIVLDETSLETNLLLDQLIELYLGAE</sequence>
<evidence type="ECO:0000313" key="2">
    <source>
        <dbReference type="Proteomes" id="UP001642540"/>
    </source>
</evidence>
<dbReference type="EMBL" id="CAXLJM020000090">
    <property type="protein sequence ID" value="CAL8131780.1"/>
    <property type="molecule type" value="Genomic_DNA"/>
</dbReference>
<dbReference type="Proteomes" id="UP001642540">
    <property type="component" value="Unassembled WGS sequence"/>
</dbReference>
<evidence type="ECO:0000313" key="1">
    <source>
        <dbReference type="EMBL" id="CAL8131780.1"/>
    </source>
</evidence>
<organism evidence="1 2">
    <name type="scientific">Orchesella dallaii</name>
    <dbReference type="NCBI Taxonomy" id="48710"/>
    <lineage>
        <taxon>Eukaryota</taxon>
        <taxon>Metazoa</taxon>
        <taxon>Ecdysozoa</taxon>
        <taxon>Arthropoda</taxon>
        <taxon>Hexapoda</taxon>
        <taxon>Collembola</taxon>
        <taxon>Entomobryomorpha</taxon>
        <taxon>Entomobryoidea</taxon>
        <taxon>Orchesellidae</taxon>
        <taxon>Orchesellinae</taxon>
        <taxon>Orchesella</taxon>
    </lineage>
</organism>
<name>A0ABP1RNN8_9HEXA</name>
<keyword evidence="2" id="KW-1185">Reference proteome</keyword>
<comment type="caution">
    <text evidence="1">The sequence shown here is derived from an EMBL/GenBank/DDBJ whole genome shotgun (WGS) entry which is preliminary data.</text>
</comment>
<gene>
    <name evidence="1" type="ORF">ODALV1_LOCUS24319</name>
</gene>
<protein>
    <submittedName>
        <fullName evidence="1">Uncharacterized protein</fullName>
    </submittedName>
</protein>
<accession>A0ABP1RNN8</accession>
<reference evidence="1 2" key="1">
    <citation type="submission" date="2024-08" db="EMBL/GenBank/DDBJ databases">
        <authorList>
            <person name="Cucini C."/>
            <person name="Frati F."/>
        </authorList>
    </citation>
    <scope>NUCLEOTIDE SEQUENCE [LARGE SCALE GENOMIC DNA]</scope>
</reference>